<accession>A0AAX4PCY7</accession>
<dbReference type="AlphaFoldDB" id="A0AAX4PCY7"/>
<protein>
    <submittedName>
        <fullName evidence="3">Uncharacterized protein</fullName>
    </submittedName>
</protein>
<keyword evidence="1" id="KW-0812">Transmembrane</keyword>
<proteinExistence type="predicted"/>
<dbReference type="PANTHER" id="PTHR21385:SF0">
    <property type="entry name" value="RE51073P"/>
    <property type="match status" value="1"/>
</dbReference>
<gene>
    <name evidence="3" type="ORF">HKI87_08g52990</name>
</gene>
<dbReference type="EMBL" id="CP151508">
    <property type="protein sequence ID" value="WZN63748.1"/>
    <property type="molecule type" value="Genomic_DNA"/>
</dbReference>
<evidence type="ECO:0000256" key="1">
    <source>
        <dbReference type="SAM" id="Phobius"/>
    </source>
</evidence>
<keyword evidence="1" id="KW-1133">Transmembrane helix</keyword>
<feature type="signal peptide" evidence="2">
    <location>
        <begin position="1"/>
        <end position="25"/>
    </location>
</feature>
<organism evidence="3 4">
    <name type="scientific">Chloropicon roscoffensis</name>
    <dbReference type="NCBI Taxonomy" id="1461544"/>
    <lineage>
        <taxon>Eukaryota</taxon>
        <taxon>Viridiplantae</taxon>
        <taxon>Chlorophyta</taxon>
        <taxon>Chloropicophyceae</taxon>
        <taxon>Chloropicales</taxon>
        <taxon>Chloropicaceae</taxon>
        <taxon>Chloropicon</taxon>
    </lineage>
</organism>
<dbReference type="PANTHER" id="PTHR21385">
    <property type="entry name" value="ZINC FINGER PROTEIN-RELATED"/>
    <property type="match status" value="1"/>
</dbReference>
<evidence type="ECO:0000313" key="4">
    <source>
        <dbReference type="Proteomes" id="UP001472866"/>
    </source>
</evidence>
<reference evidence="3 4" key="1">
    <citation type="submission" date="2024-03" db="EMBL/GenBank/DDBJ databases">
        <title>Complete genome sequence of the green alga Chloropicon roscoffensis RCC1871.</title>
        <authorList>
            <person name="Lemieux C."/>
            <person name="Pombert J.-F."/>
            <person name="Otis C."/>
            <person name="Turmel M."/>
        </authorList>
    </citation>
    <scope>NUCLEOTIDE SEQUENCE [LARGE SCALE GENOMIC DNA]</scope>
    <source>
        <strain evidence="3 4">RCC1871</strain>
    </source>
</reference>
<feature type="transmembrane region" description="Helical" evidence="1">
    <location>
        <begin position="234"/>
        <end position="259"/>
    </location>
</feature>
<evidence type="ECO:0000256" key="2">
    <source>
        <dbReference type="SAM" id="SignalP"/>
    </source>
</evidence>
<name>A0AAX4PCY7_9CHLO</name>
<sequence length="279" mass="32340">MIGSGRLASSVAFIVLVSLASTVAAARHKEAVQYNPENDDDWELPCSREKSRMVRRVLSEFVQPHLDRAGVNFTSACPLSATRDLYYEHESHKQKYRASYWKCLYSNKIFKSEFHLDKHFENRYMDRIPSTADTCVADYCKVFLCDEYAYTFYDALGIPRSRMRGRFVHRPCSESVMAAAQGECRELLESCFRGLGPKGLREFFDESVCQKLTCGSFHTMLSGLNKQRPGRYRVLYVTFAVLVALALLSYYLVVLLSWFERRTRPDLVRRRRAKSRKQL</sequence>
<keyword evidence="1" id="KW-0472">Membrane</keyword>
<evidence type="ECO:0000313" key="3">
    <source>
        <dbReference type="EMBL" id="WZN63748.1"/>
    </source>
</evidence>
<keyword evidence="4" id="KW-1185">Reference proteome</keyword>
<feature type="chain" id="PRO_5043377004" evidence="2">
    <location>
        <begin position="26"/>
        <end position="279"/>
    </location>
</feature>
<keyword evidence="2" id="KW-0732">Signal</keyword>
<dbReference type="Proteomes" id="UP001472866">
    <property type="component" value="Chromosome 08"/>
</dbReference>